<keyword evidence="15" id="KW-1185">Reference proteome</keyword>
<evidence type="ECO:0000256" key="10">
    <source>
        <dbReference type="ARBA" id="ARBA00023237"/>
    </source>
</evidence>
<dbReference type="Pfam" id="PF13018">
    <property type="entry name" value="ESPR"/>
    <property type="match status" value="1"/>
</dbReference>
<keyword evidence="7" id="KW-0732">Signal</keyword>
<dbReference type="OrthoDB" id="1631723at2"/>
<feature type="domain" description="Trimeric autotransporter adhesin YadA-like stalk" evidence="12">
    <location>
        <begin position="441"/>
        <end position="483"/>
    </location>
</feature>
<keyword evidence="6" id="KW-0812">Transmembrane</keyword>
<protein>
    <submittedName>
        <fullName evidence="14">Trimeric autotransporter adhesin</fullName>
    </submittedName>
</protein>
<keyword evidence="8" id="KW-0653">Protein transport</keyword>
<dbReference type="SUPFAM" id="SSF101967">
    <property type="entry name" value="Adhesin YadA, collagen-binding domain"/>
    <property type="match status" value="2"/>
</dbReference>
<feature type="domain" description="Trimeric autotransporter adhesin YadA-like stalk" evidence="12">
    <location>
        <begin position="677"/>
        <end position="719"/>
    </location>
</feature>
<dbReference type="InterPro" id="IPR008635">
    <property type="entry name" value="Coiled_stalk_dom"/>
</dbReference>
<comment type="similarity">
    <text evidence="3">Belongs to the autotransporter-2 (AT-2) (TC 1.B.40) family.</text>
</comment>
<feature type="domain" description="Trimeric autotransporter adhesin YadA-like C-terminal membrane anchor" evidence="11">
    <location>
        <begin position="1288"/>
        <end position="1348"/>
    </location>
</feature>
<evidence type="ECO:0000256" key="5">
    <source>
        <dbReference type="ARBA" id="ARBA00022452"/>
    </source>
</evidence>
<keyword evidence="10" id="KW-0998">Cell outer membrane</keyword>
<evidence type="ECO:0000256" key="3">
    <source>
        <dbReference type="ARBA" id="ARBA00005848"/>
    </source>
</evidence>
<dbReference type="InterPro" id="IPR024973">
    <property type="entry name" value="ESPR"/>
</dbReference>
<evidence type="ECO:0000259" key="11">
    <source>
        <dbReference type="Pfam" id="PF03895"/>
    </source>
</evidence>
<sequence>MMNKIYKCIWNSRLNIMVVVSESATGKSKSSLGANISKVNKAITAITVIIVAITTTTYSMSTLAGSVSICDGLNSTLSNLSSNLVKVTHGCLADGLGVAIYEANGTVFSGGTASLGVGINKTGRSVGEIYLYAPTGATIEAALRVTKLATFQQGASLENQKITNLANGTVALNSKDGINGGQLFGSNQKIASALGGGSGIDSNGNITAPSYSVGGTKVSSVGDAVSNLDGRTSSNTQNIATNNQNITSNTQNIATNTQDIATNTQNIATNTQDIATNTQNISTNSKSISDLNTTVTQGTFSVSANGTGVTKVAKDAVIDYGNTDSNIKVAQTGTQFKFDLADQLKIKTSVAVGGTTVSQSGLSITGGPSITQTGINAANTTISNLKDGVNATDAASKGQLDKSLKDAGLVDANGKAINAVTYDTVGNVQLKDNAGQGSVLSNVAVGKVAADSREAINGSQLYNSNQKVASALGGGSTVDSNGNITAPSYSVGGTKVSSVGDAVSNLDGRTTMNTQNITSNTQNINNLSKTLSEGSFSVSANATGVTRVAKDAVIDYGNTDSNIKVAQTGTQFKFDLADQLKIKTSVAVGGTTVSQSGLSITGGPSITQTGINAANTTISNLKDGVNATDAASKGQLDKSLKDAGLVDANGKAINAVTYDTVGNVQLKDNAGQGSVLSNVAVGKVAADSREAINGSQLYNSNQKVASALGGGSTVDSNGNIIAPSYSVGGTKVSSVGDAVSNLDGRTTMNTQNITSNTQNINNLSKTLSEGSFSVSANATGVTRVAKDAVIDYGNTDSNIKVAQTGTQFKFDLADQLKIKTSVAVGGTILSQSGLSITGGPSITQTGINAANTTISNLKDGVNANDAASKGQLDRSLKDAGLVDANGKAINAVTYDAVGNVQLRDNAGQGSVLSNVAIGKVAANSKDAINGSQLYNSNQKIASALGGGSTVDSNGNITAPSYNVGGSKVSSIGDAVSNLDGRTTTNTQNITSNTQNINNLSKTLSEGSFSVSANATGVTRVAKDAVIDYGNTDSNIKVAQTGTQFKFDLADQLKIKTSVAVGGTILSQSGLSITGGPSITQTGINAANTTISNLKDGVNATDAASKGQLDRGLTSAKQYTDQQVQKVTGGTSRDVTQIKDQVIQLQNGLEGMLQVSQEAPIVQPKATGTDTLAGGNAAQSSGHQAVALGNKATATAQNSVALGNSSLADRDNTVSVGSKGKERQVSNVAAGTADTDAANVRQLKEVSARMTETSDQLNQKINRVNEYAHNVDKNAKAGIAGISAMANIPQVMQGGQRSVGAGVGHYRGQNAVAIGGSVSSDSGKWVFKGSAAFDTQSKSSFGAGVSRVW</sequence>
<dbReference type="SUPFAM" id="SSF54523">
    <property type="entry name" value="Pili subunits"/>
    <property type="match status" value="1"/>
</dbReference>
<comment type="subcellular location">
    <subcellularLocation>
        <location evidence="2">Cell outer membrane</location>
    </subcellularLocation>
    <subcellularLocation>
        <location evidence="1">Cell surface</location>
    </subcellularLocation>
</comment>
<organism evidence="14 15">
    <name type="scientific">Acinetobacter calcoaceticus</name>
    <dbReference type="NCBI Taxonomy" id="471"/>
    <lineage>
        <taxon>Bacteria</taxon>
        <taxon>Pseudomonadati</taxon>
        <taxon>Pseudomonadota</taxon>
        <taxon>Gammaproteobacteria</taxon>
        <taxon>Moraxellales</taxon>
        <taxon>Moraxellaceae</taxon>
        <taxon>Acinetobacter</taxon>
        <taxon>Acinetobacter calcoaceticus/baumannii complex</taxon>
    </lineage>
</organism>
<dbReference type="Pfam" id="PF03895">
    <property type="entry name" value="YadA_anchor"/>
    <property type="match status" value="1"/>
</dbReference>
<dbReference type="InterPro" id="IPR011049">
    <property type="entry name" value="Serralysin-like_metalloprot_C"/>
</dbReference>
<evidence type="ECO:0000259" key="13">
    <source>
        <dbReference type="Pfam" id="PF13018"/>
    </source>
</evidence>
<keyword evidence="9" id="KW-0472">Membrane</keyword>
<evidence type="ECO:0000259" key="12">
    <source>
        <dbReference type="Pfam" id="PF05662"/>
    </source>
</evidence>
<dbReference type="GO" id="GO:0015031">
    <property type="term" value="P:protein transport"/>
    <property type="evidence" value="ECO:0007669"/>
    <property type="project" value="UniProtKB-KW"/>
</dbReference>
<feature type="domain" description="ESPR" evidence="13">
    <location>
        <begin position="2"/>
        <end position="44"/>
    </location>
</feature>
<evidence type="ECO:0000256" key="1">
    <source>
        <dbReference type="ARBA" id="ARBA00004241"/>
    </source>
</evidence>
<dbReference type="Gene3D" id="2.20.70.140">
    <property type="match status" value="4"/>
</dbReference>
<evidence type="ECO:0000256" key="6">
    <source>
        <dbReference type="ARBA" id="ARBA00022692"/>
    </source>
</evidence>
<keyword evidence="4" id="KW-0813">Transport</keyword>
<dbReference type="GO" id="GO:0009986">
    <property type="term" value="C:cell surface"/>
    <property type="evidence" value="ECO:0007669"/>
    <property type="project" value="UniProtKB-SubCell"/>
</dbReference>
<feature type="domain" description="Trimeric autotransporter adhesin YadA-like stalk" evidence="12">
    <location>
        <begin position="1223"/>
        <end position="1263"/>
    </location>
</feature>
<dbReference type="Pfam" id="PF05662">
    <property type="entry name" value="YadA_stalk"/>
    <property type="match status" value="8"/>
</dbReference>
<evidence type="ECO:0000313" key="14">
    <source>
        <dbReference type="EMBL" id="TCM68308.1"/>
    </source>
</evidence>
<gene>
    <name evidence="14" type="ORF">EC844_10511</name>
</gene>
<dbReference type="InterPro" id="IPR045584">
    <property type="entry name" value="Pilin-like"/>
</dbReference>
<dbReference type="Gene3D" id="6.10.250.1980">
    <property type="match status" value="3"/>
</dbReference>
<evidence type="ECO:0000256" key="2">
    <source>
        <dbReference type="ARBA" id="ARBA00004442"/>
    </source>
</evidence>
<feature type="domain" description="Trimeric autotransporter adhesin YadA-like stalk" evidence="12">
    <location>
        <begin position="618"/>
        <end position="639"/>
    </location>
</feature>
<dbReference type="Gene3D" id="1.20.5.170">
    <property type="match status" value="4"/>
</dbReference>
<dbReference type="Gene3D" id="2.150.10.10">
    <property type="entry name" value="Serralysin-like metalloprotease, C-terminal"/>
    <property type="match status" value="1"/>
</dbReference>
<feature type="domain" description="Trimeric autotransporter adhesin YadA-like stalk" evidence="12">
    <location>
        <begin position="161"/>
        <end position="204"/>
    </location>
</feature>
<accession>A0A4V6NJD7</accession>
<dbReference type="EMBL" id="SLVJ01000005">
    <property type="protein sequence ID" value="TCM68308.1"/>
    <property type="molecule type" value="Genomic_DNA"/>
</dbReference>
<comment type="caution">
    <text evidence="14">The sequence shown here is derived from an EMBL/GenBank/DDBJ whole genome shotgun (WGS) entry which is preliminary data.</text>
</comment>
<keyword evidence="5" id="KW-1134">Transmembrane beta strand</keyword>
<proteinExistence type="inferred from homology"/>
<evidence type="ECO:0000313" key="15">
    <source>
        <dbReference type="Proteomes" id="UP000294963"/>
    </source>
</evidence>
<dbReference type="GO" id="GO:0009279">
    <property type="term" value="C:cell outer membrane"/>
    <property type="evidence" value="ECO:0007669"/>
    <property type="project" value="UniProtKB-SubCell"/>
</dbReference>
<dbReference type="Gene3D" id="6.20.50.100">
    <property type="match status" value="4"/>
</dbReference>
<evidence type="ECO:0000256" key="8">
    <source>
        <dbReference type="ARBA" id="ARBA00022927"/>
    </source>
</evidence>
<evidence type="ECO:0000256" key="7">
    <source>
        <dbReference type="ARBA" id="ARBA00022729"/>
    </source>
</evidence>
<evidence type="ECO:0000256" key="9">
    <source>
        <dbReference type="ARBA" id="ARBA00023136"/>
    </source>
</evidence>
<feature type="domain" description="Trimeric autotransporter adhesin YadA-like stalk" evidence="12">
    <location>
        <begin position="382"/>
        <end position="403"/>
    </location>
</feature>
<dbReference type="Proteomes" id="UP000294963">
    <property type="component" value="Unassembled WGS sequence"/>
</dbReference>
<evidence type="ECO:0000256" key="4">
    <source>
        <dbReference type="ARBA" id="ARBA00022448"/>
    </source>
</evidence>
<name>A0A4V6NJD7_ACICA</name>
<dbReference type="InterPro" id="IPR005594">
    <property type="entry name" value="YadA_C"/>
</dbReference>
<reference evidence="14 15" key="1">
    <citation type="submission" date="2019-03" db="EMBL/GenBank/DDBJ databases">
        <title>Genomic analyses of the natural microbiome of Caenorhabditis elegans.</title>
        <authorList>
            <person name="Samuel B."/>
        </authorList>
    </citation>
    <scope>NUCLEOTIDE SEQUENCE [LARGE SCALE GENOMIC DNA]</scope>
    <source>
        <strain evidence="14 15">JUb89</strain>
    </source>
</reference>
<feature type="domain" description="Trimeric autotransporter adhesin YadA-like stalk" evidence="12">
    <location>
        <begin position="913"/>
        <end position="955"/>
    </location>
</feature>
<dbReference type="Gene3D" id="3.30.1300.30">
    <property type="entry name" value="GSPII I/J protein-like"/>
    <property type="match status" value="1"/>
</dbReference>
<feature type="domain" description="Trimeric autotransporter adhesin YadA-like stalk" evidence="12">
    <location>
        <begin position="1090"/>
        <end position="1128"/>
    </location>
</feature>